<accession>A0ABQ8T6G1</accession>
<reference evidence="1 2" key="1">
    <citation type="journal article" date="2022" name="Allergy">
        <title>Genome assembly and annotation of Periplaneta americana reveal a comprehensive cockroach allergen profile.</title>
        <authorList>
            <person name="Wang L."/>
            <person name="Xiong Q."/>
            <person name="Saelim N."/>
            <person name="Wang L."/>
            <person name="Nong W."/>
            <person name="Wan A.T."/>
            <person name="Shi M."/>
            <person name="Liu X."/>
            <person name="Cao Q."/>
            <person name="Hui J.H.L."/>
            <person name="Sookrung N."/>
            <person name="Leung T.F."/>
            <person name="Tungtrongchitr A."/>
            <person name="Tsui S.K.W."/>
        </authorList>
    </citation>
    <scope>NUCLEOTIDE SEQUENCE [LARGE SCALE GENOMIC DNA]</scope>
    <source>
        <strain evidence="1">PWHHKU_190912</strain>
    </source>
</reference>
<evidence type="ECO:0000313" key="2">
    <source>
        <dbReference type="Proteomes" id="UP001148838"/>
    </source>
</evidence>
<name>A0ABQ8T6G1_PERAM</name>
<evidence type="ECO:0000313" key="1">
    <source>
        <dbReference type="EMBL" id="KAJ4441586.1"/>
    </source>
</evidence>
<protein>
    <submittedName>
        <fullName evidence="1">Uncharacterized protein</fullName>
    </submittedName>
</protein>
<proteinExistence type="predicted"/>
<dbReference type="EMBL" id="JAJSOF020000015">
    <property type="protein sequence ID" value="KAJ4441586.1"/>
    <property type="molecule type" value="Genomic_DNA"/>
</dbReference>
<gene>
    <name evidence="1" type="ORF">ANN_11442</name>
</gene>
<organism evidence="1 2">
    <name type="scientific">Periplaneta americana</name>
    <name type="common">American cockroach</name>
    <name type="synonym">Blatta americana</name>
    <dbReference type="NCBI Taxonomy" id="6978"/>
    <lineage>
        <taxon>Eukaryota</taxon>
        <taxon>Metazoa</taxon>
        <taxon>Ecdysozoa</taxon>
        <taxon>Arthropoda</taxon>
        <taxon>Hexapoda</taxon>
        <taxon>Insecta</taxon>
        <taxon>Pterygota</taxon>
        <taxon>Neoptera</taxon>
        <taxon>Polyneoptera</taxon>
        <taxon>Dictyoptera</taxon>
        <taxon>Blattodea</taxon>
        <taxon>Blattoidea</taxon>
        <taxon>Blattidae</taxon>
        <taxon>Blattinae</taxon>
        <taxon>Periplaneta</taxon>
    </lineage>
</organism>
<comment type="caution">
    <text evidence="1">The sequence shown here is derived from an EMBL/GenBank/DDBJ whole genome shotgun (WGS) entry which is preliminary data.</text>
</comment>
<keyword evidence="2" id="KW-1185">Reference proteome</keyword>
<sequence length="191" mass="21548">MRQQGKNNCPDEDWNAVSTTRLFSVDDIGDSGMIFGEMRTRIRHRLLAFTLRLEKTSEKTQPGIGPPEYLSRLRRVPADSELHSGVVSIPAWADHLVEFFPRFSPTAERMPACNASALAVRPDVSNSRPAGRMQSLIHVCGPSLWGNKWLRLTFGIIARIDIFLSKWTSTPPKIDSYFDFVTPSSPRQPYS</sequence>
<dbReference type="Proteomes" id="UP001148838">
    <property type="component" value="Unassembled WGS sequence"/>
</dbReference>